<dbReference type="Proteomes" id="UP000887013">
    <property type="component" value="Unassembled WGS sequence"/>
</dbReference>
<keyword evidence="3" id="KW-1185">Reference proteome</keyword>
<accession>A0A8X6Q6F5</accession>
<gene>
    <name evidence="2" type="primary">AVEN_16073_1</name>
    <name evidence="2" type="ORF">NPIL_699671</name>
</gene>
<name>A0A8X6Q6F5_NEPPI</name>
<dbReference type="PANTHER" id="PTHR21255">
    <property type="entry name" value="T-COMPLEX-ASSOCIATED-TESTIS-EXPRESSED 1/ DYNEIN LIGHT CHAIN"/>
    <property type="match status" value="1"/>
</dbReference>
<evidence type="ECO:0000256" key="1">
    <source>
        <dbReference type="ARBA" id="ARBA00005361"/>
    </source>
</evidence>
<dbReference type="InterPro" id="IPR038586">
    <property type="entry name" value="Tctex-1-like_sf"/>
</dbReference>
<reference evidence="2" key="1">
    <citation type="submission" date="2020-08" db="EMBL/GenBank/DDBJ databases">
        <title>Multicomponent nature underlies the extraordinary mechanical properties of spider dragline silk.</title>
        <authorList>
            <person name="Kono N."/>
            <person name="Nakamura H."/>
            <person name="Mori M."/>
            <person name="Yoshida Y."/>
            <person name="Ohtoshi R."/>
            <person name="Malay A.D."/>
            <person name="Moran D.A.P."/>
            <person name="Tomita M."/>
            <person name="Numata K."/>
            <person name="Arakawa K."/>
        </authorList>
    </citation>
    <scope>NUCLEOTIDE SEQUENCE</scope>
</reference>
<comment type="similarity">
    <text evidence="1">Belongs to the dynein light chain Tctex-type family.</text>
</comment>
<comment type="caution">
    <text evidence="2">The sequence shown here is derived from an EMBL/GenBank/DDBJ whole genome shotgun (WGS) entry which is preliminary data.</text>
</comment>
<protein>
    <submittedName>
        <fullName evidence="2">Uncharacterized protein</fullName>
    </submittedName>
</protein>
<dbReference type="InterPro" id="IPR005334">
    <property type="entry name" value="Tctex-1-like"/>
</dbReference>
<dbReference type="GO" id="GO:0007018">
    <property type="term" value="P:microtubule-based movement"/>
    <property type="evidence" value="ECO:0007669"/>
    <property type="project" value="TreeGrafter"/>
</dbReference>
<proteinExistence type="inferred from homology"/>
<dbReference type="GO" id="GO:0005868">
    <property type="term" value="C:cytoplasmic dynein complex"/>
    <property type="evidence" value="ECO:0007669"/>
    <property type="project" value="TreeGrafter"/>
</dbReference>
<evidence type="ECO:0000313" key="2">
    <source>
        <dbReference type="EMBL" id="GFU08132.1"/>
    </source>
</evidence>
<sequence>AVREVLVGKKYDHDKISEWINTLIMKILDQLSEFSVNKYIVLCNIESKCGAGTNVCTSTYWDEEVDGNGAGTVSDEYGFGMGGVVVQDLISKLPENKQYDLFFDNLFSSPALIDKLTEKKEGGN</sequence>
<organism evidence="2 3">
    <name type="scientific">Nephila pilipes</name>
    <name type="common">Giant wood spider</name>
    <name type="synonym">Nephila maculata</name>
    <dbReference type="NCBI Taxonomy" id="299642"/>
    <lineage>
        <taxon>Eukaryota</taxon>
        <taxon>Metazoa</taxon>
        <taxon>Ecdysozoa</taxon>
        <taxon>Arthropoda</taxon>
        <taxon>Chelicerata</taxon>
        <taxon>Arachnida</taxon>
        <taxon>Araneae</taxon>
        <taxon>Araneomorphae</taxon>
        <taxon>Entelegynae</taxon>
        <taxon>Araneoidea</taxon>
        <taxon>Nephilidae</taxon>
        <taxon>Nephila</taxon>
    </lineage>
</organism>
<dbReference type="OrthoDB" id="305441at2759"/>
<dbReference type="Gene3D" id="3.30.1140.40">
    <property type="entry name" value="Tctex-1"/>
    <property type="match status" value="1"/>
</dbReference>
<dbReference type="GO" id="GO:0045505">
    <property type="term" value="F:dynein intermediate chain binding"/>
    <property type="evidence" value="ECO:0007669"/>
    <property type="project" value="TreeGrafter"/>
</dbReference>
<dbReference type="Pfam" id="PF03645">
    <property type="entry name" value="Tctex-1"/>
    <property type="match status" value="1"/>
</dbReference>
<evidence type="ECO:0000313" key="3">
    <source>
        <dbReference type="Proteomes" id="UP000887013"/>
    </source>
</evidence>
<dbReference type="GO" id="GO:0005737">
    <property type="term" value="C:cytoplasm"/>
    <property type="evidence" value="ECO:0007669"/>
    <property type="project" value="TreeGrafter"/>
</dbReference>
<dbReference type="AlphaFoldDB" id="A0A8X6Q6F5"/>
<dbReference type="EMBL" id="BMAW01077799">
    <property type="protein sequence ID" value="GFU08132.1"/>
    <property type="molecule type" value="Genomic_DNA"/>
</dbReference>
<dbReference type="PANTHER" id="PTHR21255:SF4">
    <property type="entry name" value="DYNEIN LIGHT CHAIN TCTEX-TYPE"/>
    <property type="match status" value="1"/>
</dbReference>
<feature type="non-terminal residue" evidence="2">
    <location>
        <position position="124"/>
    </location>
</feature>
<dbReference type="CDD" id="cd21455">
    <property type="entry name" value="DLC-like_DYNLT1_DYNLT3"/>
    <property type="match status" value="1"/>
</dbReference>